<dbReference type="EMBL" id="LATX01001729">
    <property type="protein sequence ID" value="KTB38793.1"/>
    <property type="molecule type" value="Genomic_DNA"/>
</dbReference>
<proteinExistence type="predicted"/>
<comment type="caution">
    <text evidence="1">The sequence shown here is derived from an EMBL/GenBank/DDBJ whole genome shotgun (WGS) entry which is preliminary data.</text>
</comment>
<dbReference type="AlphaFoldDB" id="A0A0W0FR03"/>
<accession>A0A0W0FR03</accession>
<reference evidence="1 2" key="1">
    <citation type="submission" date="2015-12" db="EMBL/GenBank/DDBJ databases">
        <title>Draft genome sequence of Moniliophthora roreri, the causal agent of frosty pod rot of cacao.</title>
        <authorList>
            <person name="Aime M.C."/>
            <person name="Diaz-Valderrama J.R."/>
            <person name="Kijpornyongpan T."/>
            <person name="Phillips-Mora W."/>
        </authorList>
    </citation>
    <scope>NUCLEOTIDE SEQUENCE [LARGE SCALE GENOMIC DNA]</scope>
    <source>
        <strain evidence="1 2">MCA 2952</strain>
    </source>
</reference>
<evidence type="ECO:0000313" key="1">
    <source>
        <dbReference type="EMBL" id="KTB38793.1"/>
    </source>
</evidence>
<name>A0A0W0FR03_MONRR</name>
<protein>
    <submittedName>
        <fullName evidence="1">Uncharacterized protein</fullName>
    </submittedName>
</protein>
<sequence length="34" mass="3422">MTLEVPTTAEASGLSLDASEVDIVIKKSAVSSDG</sequence>
<evidence type="ECO:0000313" key="2">
    <source>
        <dbReference type="Proteomes" id="UP000054988"/>
    </source>
</evidence>
<organism evidence="1 2">
    <name type="scientific">Moniliophthora roreri</name>
    <name type="common">Frosty pod rot fungus</name>
    <name type="synonym">Monilia roreri</name>
    <dbReference type="NCBI Taxonomy" id="221103"/>
    <lineage>
        <taxon>Eukaryota</taxon>
        <taxon>Fungi</taxon>
        <taxon>Dikarya</taxon>
        <taxon>Basidiomycota</taxon>
        <taxon>Agaricomycotina</taxon>
        <taxon>Agaricomycetes</taxon>
        <taxon>Agaricomycetidae</taxon>
        <taxon>Agaricales</taxon>
        <taxon>Marasmiineae</taxon>
        <taxon>Marasmiaceae</taxon>
        <taxon>Moniliophthora</taxon>
    </lineage>
</organism>
<dbReference type="Proteomes" id="UP000054988">
    <property type="component" value="Unassembled WGS sequence"/>
</dbReference>
<gene>
    <name evidence="1" type="ORF">WG66_8647</name>
</gene>